<dbReference type="InterPro" id="IPR000843">
    <property type="entry name" value="HTH_LacI"/>
</dbReference>
<keyword evidence="3" id="KW-0804">Transcription</keyword>
<dbReference type="Pfam" id="PF13377">
    <property type="entry name" value="Peripla_BP_3"/>
    <property type="match status" value="1"/>
</dbReference>
<dbReference type="PROSITE" id="PS00356">
    <property type="entry name" value="HTH_LACI_1"/>
    <property type="match status" value="1"/>
</dbReference>
<dbReference type="RefSeq" id="WP_151459195.1">
    <property type="nucleotide sequence ID" value="NZ_WAAO01000002.1"/>
</dbReference>
<gene>
    <name evidence="5" type="ORF">F6A08_08055</name>
</gene>
<dbReference type="Gene3D" id="1.10.260.40">
    <property type="entry name" value="lambda repressor-like DNA-binding domains"/>
    <property type="match status" value="1"/>
</dbReference>
<evidence type="ECO:0000313" key="6">
    <source>
        <dbReference type="Proteomes" id="UP000478836"/>
    </source>
</evidence>
<evidence type="ECO:0000313" key="5">
    <source>
        <dbReference type="EMBL" id="KAB1864087.1"/>
    </source>
</evidence>
<dbReference type="SMART" id="SM00354">
    <property type="entry name" value="HTH_LACI"/>
    <property type="match status" value="1"/>
</dbReference>
<keyword evidence="6" id="KW-1185">Reference proteome</keyword>
<dbReference type="CDD" id="cd06267">
    <property type="entry name" value="PBP1_LacI_sugar_binding-like"/>
    <property type="match status" value="1"/>
</dbReference>
<dbReference type="CDD" id="cd01392">
    <property type="entry name" value="HTH_LacI"/>
    <property type="match status" value="1"/>
</dbReference>
<sequence>MRARPGRVTIYDVAARAGVSISTVSLAVSAPHRVRQETRERIVAAATELGYRMTSGRRVGAARIAVAAPFTTYPSYLRRLSGMLRRARDAAVDIIPYDLDSAAAAEEPLLDVLPTRTDVSGLVVMGVPLGGAARRASRAARIPVVYVDVVPTRAEAGGPVILVDDRDGGAQIGRHLAELGHRRVLFVHEPQRSPAYVSAGMLRVDGLMPHVAVTDLPVDAPASVDGRVIAAARSAGATAIVANHDQFAVAVLTALHAEPGGAPLAVVGYDDGEAAAALGITTVRQPFEESGRTALELVLGLVSGASREHGTIRLAPTLVPRASTLSVPIAAAVPPEVRTEKKP</sequence>
<evidence type="ECO:0000256" key="1">
    <source>
        <dbReference type="ARBA" id="ARBA00023015"/>
    </source>
</evidence>
<dbReference type="EMBL" id="WAAO01000002">
    <property type="protein sequence ID" value="KAB1864087.1"/>
    <property type="molecule type" value="Genomic_DNA"/>
</dbReference>
<dbReference type="InterPro" id="IPR010982">
    <property type="entry name" value="Lambda_DNA-bd_dom_sf"/>
</dbReference>
<feature type="domain" description="HTH lacI-type" evidence="4">
    <location>
        <begin position="8"/>
        <end position="67"/>
    </location>
</feature>
<dbReference type="InterPro" id="IPR028082">
    <property type="entry name" value="Peripla_BP_I"/>
</dbReference>
<name>A0ABQ6V7Y0_9MICO</name>
<keyword evidence="1" id="KW-0805">Transcription regulation</keyword>
<dbReference type="Gene3D" id="3.40.50.2300">
    <property type="match status" value="2"/>
</dbReference>
<dbReference type="Pfam" id="PF00356">
    <property type="entry name" value="LacI"/>
    <property type="match status" value="1"/>
</dbReference>
<proteinExistence type="predicted"/>
<evidence type="ECO:0000256" key="2">
    <source>
        <dbReference type="ARBA" id="ARBA00023125"/>
    </source>
</evidence>
<keyword evidence="2" id="KW-0238">DNA-binding</keyword>
<dbReference type="GeneID" id="77476400"/>
<accession>A0ABQ6V7Y0</accession>
<comment type="caution">
    <text evidence="5">The sequence shown here is derived from an EMBL/GenBank/DDBJ whole genome shotgun (WGS) entry which is preliminary data.</text>
</comment>
<dbReference type="PANTHER" id="PTHR30146">
    <property type="entry name" value="LACI-RELATED TRANSCRIPTIONAL REPRESSOR"/>
    <property type="match status" value="1"/>
</dbReference>
<dbReference type="SUPFAM" id="SSF47413">
    <property type="entry name" value="lambda repressor-like DNA-binding domains"/>
    <property type="match status" value="1"/>
</dbReference>
<dbReference type="PROSITE" id="PS50932">
    <property type="entry name" value="HTH_LACI_2"/>
    <property type="match status" value="1"/>
</dbReference>
<dbReference type="PANTHER" id="PTHR30146:SF153">
    <property type="entry name" value="LACTOSE OPERON REPRESSOR"/>
    <property type="match status" value="1"/>
</dbReference>
<dbReference type="SUPFAM" id="SSF53822">
    <property type="entry name" value="Periplasmic binding protein-like I"/>
    <property type="match status" value="1"/>
</dbReference>
<evidence type="ECO:0000259" key="4">
    <source>
        <dbReference type="PROSITE" id="PS50932"/>
    </source>
</evidence>
<dbReference type="InterPro" id="IPR046335">
    <property type="entry name" value="LacI/GalR-like_sensor"/>
</dbReference>
<evidence type="ECO:0000256" key="3">
    <source>
        <dbReference type="ARBA" id="ARBA00023163"/>
    </source>
</evidence>
<organism evidence="5 6">
    <name type="scientific">Microbacterium algeriense</name>
    <dbReference type="NCBI Taxonomy" id="2615184"/>
    <lineage>
        <taxon>Bacteria</taxon>
        <taxon>Bacillati</taxon>
        <taxon>Actinomycetota</taxon>
        <taxon>Actinomycetes</taxon>
        <taxon>Micrococcales</taxon>
        <taxon>Microbacteriaceae</taxon>
        <taxon>Microbacterium</taxon>
    </lineage>
</organism>
<protein>
    <submittedName>
        <fullName evidence="5">LacI family transcriptional regulator</fullName>
    </submittedName>
</protein>
<dbReference type="Proteomes" id="UP000478836">
    <property type="component" value="Unassembled WGS sequence"/>
</dbReference>
<reference evidence="6" key="1">
    <citation type="submission" date="2019-09" db="EMBL/GenBank/DDBJ databases">
        <title>Whole genome sequencing of Microbacterium maritypicum.</title>
        <authorList>
            <person name="Lenchi N."/>
        </authorList>
    </citation>
    <scope>NUCLEOTIDE SEQUENCE [LARGE SCALE GENOMIC DNA]</scope>
    <source>
        <strain evidence="6">G1</strain>
    </source>
</reference>